<evidence type="ECO:0000256" key="3">
    <source>
        <dbReference type="ARBA" id="ARBA00023082"/>
    </source>
</evidence>
<comment type="similarity">
    <text evidence="1">Belongs to the sigma-70 factor family. ECF subfamily.</text>
</comment>
<keyword evidence="4" id="KW-0804">Transcription</keyword>
<protein>
    <submittedName>
        <fullName evidence="6">Sigma factor-like helix-turn-helix DNA-binding protein</fullName>
    </submittedName>
</protein>
<evidence type="ECO:0000256" key="4">
    <source>
        <dbReference type="ARBA" id="ARBA00023163"/>
    </source>
</evidence>
<gene>
    <name evidence="6" type="ORF">ACI2L5_47870</name>
</gene>
<dbReference type="SUPFAM" id="SSF88659">
    <property type="entry name" value="Sigma3 and sigma4 domains of RNA polymerase sigma factors"/>
    <property type="match status" value="1"/>
</dbReference>
<evidence type="ECO:0000256" key="2">
    <source>
        <dbReference type="ARBA" id="ARBA00023015"/>
    </source>
</evidence>
<dbReference type="Gene3D" id="1.10.10.10">
    <property type="entry name" value="Winged helix-like DNA-binding domain superfamily/Winged helix DNA-binding domain"/>
    <property type="match status" value="1"/>
</dbReference>
<organism evidence="6 7">
    <name type="scientific">Streptomyces milbemycinicus</name>
    <dbReference type="NCBI Taxonomy" id="476552"/>
    <lineage>
        <taxon>Bacteria</taxon>
        <taxon>Bacillati</taxon>
        <taxon>Actinomycetota</taxon>
        <taxon>Actinomycetes</taxon>
        <taxon>Kitasatosporales</taxon>
        <taxon>Streptomycetaceae</taxon>
        <taxon>Streptomyces</taxon>
    </lineage>
</organism>
<comment type="caution">
    <text evidence="6">The sequence shown here is derived from an EMBL/GenBank/DDBJ whole genome shotgun (WGS) entry which is preliminary data.</text>
</comment>
<reference evidence="6 7" key="1">
    <citation type="submission" date="2024-11" db="EMBL/GenBank/DDBJ databases">
        <title>The Natural Products Discovery Center: Release of the First 8490 Sequenced Strains for Exploring Actinobacteria Biosynthetic Diversity.</title>
        <authorList>
            <person name="Kalkreuter E."/>
            <person name="Kautsar S.A."/>
            <person name="Yang D."/>
            <person name="Bader C.D."/>
            <person name="Teijaro C.N."/>
            <person name="Fluegel L."/>
            <person name="Davis C.M."/>
            <person name="Simpson J.R."/>
            <person name="Lauterbach L."/>
            <person name="Steele A.D."/>
            <person name="Gui C."/>
            <person name="Meng S."/>
            <person name="Li G."/>
            <person name="Viehrig K."/>
            <person name="Ye F."/>
            <person name="Su P."/>
            <person name="Kiefer A.F."/>
            <person name="Nichols A."/>
            <person name="Cepeda A.J."/>
            <person name="Yan W."/>
            <person name="Fan B."/>
            <person name="Jiang Y."/>
            <person name="Adhikari A."/>
            <person name="Zheng C.-J."/>
            <person name="Schuster L."/>
            <person name="Cowan T.M."/>
            <person name="Smanski M.J."/>
            <person name="Chevrette M.G."/>
            <person name="De Carvalho L.P.S."/>
            <person name="Shen B."/>
        </authorList>
    </citation>
    <scope>NUCLEOTIDE SEQUENCE [LARGE SCALE GENOMIC DNA]</scope>
    <source>
        <strain evidence="6 7">NPDC020863</strain>
    </source>
</reference>
<accession>A0ABW8M2Z8</accession>
<evidence type="ECO:0000256" key="1">
    <source>
        <dbReference type="ARBA" id="ARBA00010641"/>
    </source>
</evidence>
<name>A0ABW8M2Z8_9ACTN</name>
<dbReference type="InterPro" id="IPR013324">
    <property type="entry name" value="RNA_pol_sigma_r3/r4-like"/>
</dbReference>
<proteinExistence type="inferred from homology"/>
<dbReference type="Proteomes" id="UP001620295">
    <property type="component" value="Unassembled WGS sequence"/>
</dbReference>
<feature type="domain" description="RNA polymerase sigma factor 70 region 4 type 2" evidence="5">
    <location>
        <begin position="55"/>
        <end position="96"/>
    </location>
</feature>
<evidence type="ECO:0000259" key="5">
    <source>
        <dbReference type="Pfam" id="PF08281"/>
    </source>
</evidence>
<sequence length="117" mass="12145">MGTAFGHLASQWPMVLGSGTRPAAYSWWLLGRCVAAADKGGPGSVDAASGLYGVLPAEQADAVVLHYRLGMTLTEAADLMGIDPSVLASHLLMAERCIPRRLSGILRSPGTGDVPRG</sequence>
<dbReference type="EMBL" id="JBJDQH010000028">
    <property type="protein sequence ID" value="MFK4272547.1"/>
    <property type="molecule type" value="Genomic_DNA"/>
</dbReference>
<keyword evidence="3" id="KW-0731">Sigma factor</keyword>
<keyword evidence="2" id="KW-0805">Transcription regulation</keyword>
<dbReference type="InterPro" id="IPR036388">
    <property type="entry name" value="WH-like_DNA-bd_sf"/>
</dbReference>
<evidence type="ECO:0000313" key="7">
    <source>
        <dbReference type="Proteomes" id="UP001620295"/>
    </source>
</evidence>
<keyword evidence="7" id="KW-1185">Reference proteome</keyword>
<dbReference type="RefSeq" id="WP_404748845.1">
    <property type="nucleotide sequence ID" value="NZ_JBJDQH010000028.1"/>
</dbReference>
<dbReference type="InterPro" id="IPR013249">
    <property type="entry name" value="RNA_pol_sigma70_r4_t2"/>
</dbReference>
<evidence type="ECO:0000313" key="6">
    <source>
        <dbReference type="EMBL" id="MFK4272547.1"/>
    </source>
</evidence>
<dbReference type="Pfam" id="PF08281">
    <property type="entry name" value="Sigma70_r4_2"/>
    <property type="match status" value="1"/>
</dbReference>